<organism evidence="2 3">
    <name type="scientific">Limnobaculum eriocheiris</name>
    <dbReference type="NCBI Taxonomy" id="2897391"/>
    <lineage>
        <taxon>Bacteria</taxon>
        <taxon>Pseudomonadati</taxon>
        <taxon>Pseudomonadota</taxon>
        <taxon>Gammaproteobacteria</taxon>
        <taxon>Enterobacterales</taxon>
        <taxon>Budviciaceae</taxon>
        <taxon>Limnobaculum</taxon>
    </lineage>
</organism>
<dbReference type="EMBL" id="JAJNAG010000028">
    <property type="protein sequence ID" value="MCD1126721.1"/>
    <property type="molecule type" value="Genomic_DNA"/>
</dbReference>
<gene>
    <name evidence="2" type="ORF">LPW36_12065</name>
</gene>
<name>A0A9X1MVZ9_9GAMM</name>
<keyword evidence="1" id="KW-0732">Signal</keyword>
<dbReference type="Proteomes" id="UP001139171">
    <property type="component" value="Unassembled WGS sequence"/>
</dbReference>
<evidence type="ECO:0008006" key="4">
    <source>
        <dbReference type="Google" id="ProtNLM"/>
    </source>
</evidence>
<evidence type="ECO:0000256" key="1">
    <source>
        <dbReference type="SAM" id="SignalP"/>
    </source>
</evidence>
<dbReference type="RefSeq" id="WP_230609927.1">
    <property type="nucleotide sequence ID" value="NZ_JAJNAG010000028.1"/>
</dbReference>
<comment type="caution">
    <text evidence="2">The sequence shown here is derived from an EMBL/GenBank/DDBJ whole genome shotgun (WGS) entry which is preliminary data.</text>
</comment>
<sequence>MRLLLTKKVLCACLLFTACSALAENSPPAGEDPIEHKTISPPDISSSASSIRFYGEMGFGGSVALEGKDKHLYSDGTYIEGGLEMKYDHWFGLLYGEGWPVQADKQGNAWAADHRWRGFEGGINRLYGGYRTDAKTEMIMSARNDSSLDDLQWWGDFTPEYGYVIPNTRDLTYSLKVQNLQGALRYSITAAPKSTMDESEAWLDFGKYDFYADKYTYPAMVNGYIQYDIQEGLTLLNGLELTDGTGQLYLLGLQGKNLAGRVWRHTGKGNGHDSGSETGFMASAVYEVVKDVSLSTAYSYAKHQLDQAPDNTTSYMQFGVWYEYGGGAFATALDSKFYMNNDTTGANNSVFLMQYFYW</sequence>
<evidence type="ECO:0000313" key="2">
    <source>
        <dbReference type="EMBL" id="MCD1126721.1"/>
    </source>
</evidence>
<dbReference type="NCBIfam" id="NF041442">
    <property type="entry name" value="YgjJ"/>
    <property type="match status" value="1"/>
</dbReference>
<protein>
    <recommendedName>
        <fullName evidence="4">Protein YgjJ</fullName>
    </recommendedName>
</protein>
<dbReference type="InterPro" id="IPR048107">
    <property type="entry name" value="YgjJ-like"/>
</dbReference>
<feature type="signal peptide" evidence="1">
    <location>
        <begin position="1"/>
        <end position="23"/>
    </location>
</feature>
<proteinExistence type="predicted"/>
<keyword evidence="3" id="KW-1185">Reference proteome</keyword>
<evidence type="ECO:0000313" key="3">
    <source>
        <dbReference type="Proteomes" id="UP001139171"/>
    </source>
</evidence>
<dbReference type="AlphaFoldDB" id="A0A9X1MVZ9"/>
<feature type="chain" id="PRO_5040904429" description="Protein YgjJ" evidence="1">
    <location>
        <begin position="24"/>
        <end position="358"/>
    </location>
</feature>
<accession>A0A9X1MVZ9</accession>
<dbReference type="PROSITE" id="PS51257">
    <property type="entry name" value="PROKAR_LIPOPROTEIN"/>
    <property type="match status" value="1"/>
</dbReference>
<reference evidence="2" key="1">
    <citation type="submission" date="2021-11" db="EMBL/GenBank/DDBJ databases">
        <title>Jinshanibacter sp. isolated from one year old Eriocheir sinensis.</title>
        <authorList>
            <person name="Li J.-Y."/>
            <person name="He W."/>
            <person name="Gao T.-H."/>
        </authorList>
    </citation>
    <scope>NUCLEOTIDE SEQUENCE</scope>
    <source>
        <strain evidence="2">LJY008</strain>
    </source>
</reference>